<keyword evidence="3" id="KW-1185">Reference proteome</keyword>
<dbReference type="Gene3D" id="6.10.140.1230">
    <property type="match status" value="1"/>
</dbReference>
<dbReference type="InParanoid" id="F2U365"/>
<dbReference type="EMBL" id="GL832960">
    <property type="protein sequence ID" value="EGD82059.1"/>
    <property type="molecule type" value="Genomic_DNA"/>
</dbReference>
<proteinExistence type="predicted"/>
<evidence type="ECO:0008006" key="4">
    <source>
        <dbReference type="Google" id="ProtNLM"/>
    </source>
</evidence>
<dbReference type="STRING" id="946362.F2U365"/>
<feature type="region of interest" description="Disordered" evidence="1">
    <location>
        <begin position="175"/>
        <end position="194"/>
    </location>
</feature>
<dbReference type="FunCoup" id="F2U365">
    <property type="interactions" value="709"/>
</dbReference>
<feature type="compositionally biased region" description="Low complexity" evidence="1">
    <location>
        <begin position="175"/>
        <end position="184"/>
    </location>
</feature>
<dbReference type="AlphaFoldDB" id="F2U365"/>
<dbReference type="Pfam" id="PF03357">
    <property type="entry name" value="Snf7"/>
    <property type="match status" value="1"/>
</dbReference>
<dbReference type="GO" id="GO:0007034">
    <property type="term" value="P:vacuolar transport"/>
    <property type="evidence" value="ECO:0007669"/>
    <property type="project" value="InterPro"/>
</dbReference>
<dbReference type="OMA" id="MEMSEEM"/>
<reference evidence="2" key="1">
    <citation type="submission" date="2009-08" db="EMBL/GenBank/DDBJ databases">
        <title>Annotation of Salpingoeca rosetta.</title>
        <authorList>
            <consortium name="The Broad Institute Genome Sequencing Platform"/>
            <person name="Russ C."/>
            <person name="Cuomo C."/>
            <person name="Burger G."/>
            <person name="Gray M.W."/>
            <person name="Holland P.W.H."/>
            <person name="King N."/>
            <person name="Lang F.B.F."/>
            <person name="Roger A.J."/>
            <person name="Ruiz-Trillo I."/>
            <person name="Young S.K."/>
            <person name="Zeng Q."/>
            <person name="Gargeya S."/>
            <person name="Alvarado L."/>
            <person name="Berlin A."/>
            <person name="Chapman S.B."/>
            <person name="Chen Z."/>
            <person name="Freedman E."/>
            <person name="Gellesch M."/>
            <person name="Goldberg J."/>
            <person name="Griggs A."/>
            <person name="Gujja S."/>
            <person name="Heilman E."/>
            <person name="Heiman D."/>
            <person name="Howarth C."/>
            <person name="Mehta T."/>
            <person name="Neiman D."/>
            <person name="Pearson M."/>
            <person name="Roberts A."/>
            <person name="Saif S."/>
            <person name="Shea T."/>
            <person name="Shenoy N."/>
            <person name="Sisk P."/>
            <person name="Stolte C."/>
            <person name="Sykes S."/>
            <person name="White J."/>
            <person name="Yandava C."/>
            <person name="Haas B."/>
            <person name="Nusbaum C."/>
            <person name="Birren B."/>
        </authorList>
    </citation>
    <scope>NUCLEOTIDE SEQUENCE [LARGE SCALE GENOMIC DNA]</scope>
    <source>
        <strain evidence="2">ATCC 50818</strain>
    </source>
</reference>
<dbReference type="Proteomes" id="UP000007799">
    <property type="component" value="Unassembled WGS sequence"/>
</dbReference>
<gene>
    <name evidence="2" type="ORF">PTSG_02740</name>
</gene>
<evidence type="ECO:0000313" key="3">
    <source>
        <dbReference type="Proteomes" id="UP000007799"/>
    </source>
</evidence>
<feature type="region of interest" description="Disordered" evidence="1">
    <location>
        <begin position="1"/>
        <end position="24"/>
    </location>
</feature>
<dbReference type="PANTHER" id="PTHR10476">
    <property type="entry name" value="CHARGED MULTIVESICULAR BODY PROTEIN"/>
    <property type="match status" value="1"/>
</dbReference>
<sequence length="208" mass="23030">MPRGGDPKKQLRSHQRELRQGERELQREIARLDREEQKLQQQIKAAAKKGDEYTAKALAKQLVQLRKSRTRQYQAKGNLASVRSQASTMQATATMAKSMGTAAKTMQAMNAHVSPQEIAKIMGQFEEQTTKMEMGQEIMEDALDAAFDDSDMEDETEGLVNQVLDEVGLDVSSAMSSVPSASMPAKTTKVDQATKDEQDLLARLASLK</sequence>
<dbReference type="RefSeq" id="XP_004996242.1">
    <property type="nucleotide sequence ID" value="XM_004996185.1"/>
</dbReference>
<dbReference type="OrthoDB" id="5594417at2759"/>
<name>F2U365_SALR5</name>
<protein>
    <recommendedName>
        <fullName evidence="4">Charged multivesicular body protein 2a</fullName>
    </recommendedName>
</protein>
<dbReference type="KEGG" id="sre:PTSG_02740"/>
<accession>F2U365</accession>
<evidence type="ECO:0000256" key="1">
    <source>
        <dbReference type="SAM" id="MobiDB-lite"/>
    </source>
</evidence>
<dbReference type="GeneID" id="16076828"/>
<evidence type="ECO:0000313" key="2">
    <source>
        <dbReference type="EMBL" id="EGD82059.1"/>
    </source>
</evidence>
<organism evidence="3">
    <name type="scientific">Salpingoeca rosetta (strain ATCC 50818 / BSB-021)</name>
    <dbReference type="NCBI Taxonomy" id="946362"/>
    <lineage>
        <taxon>Eukaryota</taxon>
        <taxon>Choanoflagellata</taxon>
        <taxon>Craspedida</taxon>
        <taxon>Salpingoecidae</taxon>
        <taxon>Salpingoeca</taxon>
    </lineage>
</organism>
<dbReference type="InterPro" id="IPR005024">
    <property type="entry name" value="Snf7_fam"/>
</dbReference>
<dbReference type="eggNOG" id="KOG3231">
    <property type="taxonomic scope" value="Eukaryota"/>
</dbReference>